<dbReference type="AlphaFoldDB" id="A0AB35L991"/>
<organism evidence="2 3">
    <name type="scientific">Providencia rettgeri</name>
    <dbReference type="NCBI Taxonomy" id="587"/>
    <lineage>
        <taxon>Bacteria</taxon>
        <taxon>Pseudomonadati</taxon>
        <taxon>Pseudomonadota</taxon>
        <taxon>Gammaproteobacteria</taxon>
        <taxon>Enterobacterales</taxon>
        <taxon>Morganellaceae</taxon>
        <taxon>Providencia</taxon>
    </lineage>
</organism>
<dbReference type="RefSeq" id="WP_279776665.1">
    <property type="nucleotide sequence ID" value="NZ_JARVQW010000003.1"/>
</dbReference>
<sequence length="64" mass="7546">QLPNYPTTQLPNYPTTQLPNYPTTQLPNYPTTQLPNYPTAFNDSLNLFDFIPLRRAISHEYNYR</sequence>
<protein>
    <submittedName>
        <fullName evidence="2">Uncharacterized protein</fullName>
    </submittedName>
</protein>
<dbReference type="Proteomes" id="UP001162044">
    <property type="component" value="Unassembled WGS sequence"/>
</dbReference>
<reference evidence="2" key="2">
    <citation type="submission" date="2023-10" db="EMBL/GenBank/DDBJ databases">
        <title>Analysis of Resistance Genes of Carbapenem-resistant Providencia rettgeri.</title>
        <authorList>
            <person name="Liu M."/>
        </authorList>
    </citation>
    <scope>NUCLEOTIDE SEQUENCE</scope>
    <source>
        <strain evidence="2">QITACRE101</strain>
    </source>
</reference>
<evidence type="ECO:0000313" key="2">
    <source>
        <dbReference type="EMBL" id="MDH2305638.1"/>
    </source>
</evidence>
<accession>A0AB35L991</accession>
<reference evidence="2" key="1">
    <citation type="submission" date="2023-04" db="EMBL/GenBank/DDBJ databases">
        <authorList>
            <person name="Li W."/>
        </authorList>
    </citation>
    <scope>NUCLEOTIDE SEQUENCE</scope>
    <source>
        <strain evidence="2">QITACRE101</strain>
    </source>
</reference>
<name>A0AB35L991_PRORE</name>
<feature type="non-terminal residue" evidence="2">
    <location>
        <position position="1"/>
    </location>
</feature>
<proteinExistence type="predicted"/>
<gene>
    <name evidence="2" type="ORF">QDQ51_09445</name>
</gene>
<dbReference type="EMBL" id="JARVQW010000003">
    <property type="protein sequence ID" value="MDH2305638.1"/>
    <property type="molecule type" value="Genomic_DNA"/>
</dbReference>
<evidence type="ECO:0000256" key="1">
    <source>
        <dbReference type="SAM" id="MobiDB-lite"/>
    </source>
</evidence>
<comment type="caution">
    <text evidence="2">The sequence shown here is derived from an EMBL/GenBank/DDBJ whole genome shotgun (WGS) entry which is preliminary data.</text>
</comment>
<feature type="region of interest" description="Disordered" evidence="1">
    <location>
        <begin position="1"/>
        <end position="32"/>
    </location>
</feature>
<evidence type="ECO:0000313" key="3">
    <source>
        <dbReference type="Proteomes" id="UP001162044"/>
    </source>
</evidence>